<dbReference type="Gene3D" id="1.20.58.380">
    <property type="entry name" value="Flagellar protein flit"/>
    <property type="match status" value="1"/>
</dbReference>
<comment type="function">
    <text evidence="5">May act as an export chaperone for the filament capping protein FliD.</text>
</comment>
<evidence type="ECO:0000256" key="4">
    <source>
        <dbReference type="ARBA" id="ARBA00023186"/>
    </source>
</evidence>
<sequence>MYGEKKQNGLKKVLVLTQQLISALQEERYEEIDDLMIKRQQTMDVITQLDTGIDSYLFEQERKRLLPLLENIWECDRKFMDLAQMRKQEASSAIQKIQMSRKLNLSYQQAYSNQDGYYIDQTIGSRKR</sequence>
<dbReference type="GeneID" id="42304197"/>
<dbReference type="InterPro" id="IPR008622">
    <property type="entry name" value="FliT"/>
</dbReference>
<evidence type="ECO:0000256" key="5">
    <source>
        <dbReference type="ARBA" id="ARBA00093765"/>
    </source>
</evidence>
<dbReference type="STRING" id="47500.AF333_03100"/>
<proteinExistence type="inferred from homology"/>
<keyword evidence="4" id="KW-0143">Chaperone</keyword>
<comment type="similarity">
    <text evidence="6">Belongs to the bacillales FliT family.</text>
</comment>
<keyword evidence="3" id="KW-1005">Bacterial flagellum biogenesis</keyword>
<gene>
    <name evidence="8" type="ORF">AF333_03100</name>
    <name evidence="9" type="ORF">SAMN04487909_104188</name>
</gene>
<evidence type="ECO:0000256" key="6">
    <source>
        <dbReference type="ARBA" id="ARBA00093785"/>
    </source>
</evidence>
<name>A0A0D1XDI8_ANEMI</name>
<dbReference type="AlphaFoldDB" id="A0A0D1XDI8"/>
<dbReference type="Pfam" id="PF05400">
    <property type="entry name" value="FliT"/>
    <property type="match status" value="1"/>
</dbReference>
<evidence type="ECO:0000313" key="9">
    <source>
        <dbReference type="EMBL" id="SDI48511.1"/>
    </source>
</evidence>
<evidence type="ECO:0000256" key="3">
    <source>
        <dbReference type="ARBA" id="ARBA00022795"/>
    </source>
</evidence>
<dbReference type="Proteomes" id="UP000037269">
    <property type="component" value="Unassembled WGS sequence"/>
</dbReference>
<accession>A0A0D1XDI8</accession>
<evidence type="ECO:0000313" key="10">
    <source>
        <dbReference type="Proteomes" id="UP000037269"/>
    </source>
</evidence>
<reference evidence="8 10" key="1">
    <citation type="submission" date="2015-07" db="EMBL/GenBank/DDBJ databases">
        <title>Fjat-14205 dsm 2895.</title>
        <authorList>
            <person name="Liu B."/>
            <person name="Wang J."/>
            <person name="Zhu Y."/>
            <person name="Liu G."/>
            <person name="Chen Q."/>
            <person name="Chen Z."/>
            <person name="Lan J."/>
            <person name="Che J."/>
            <person name="Ge C."/>
            <person name="Shi H."/>
            <person name="Pan Z."/>
            <person name="Liu X."/>
        </authorList>
    </citation>
    <scope>NUCLEOTIDE SEQUENCE [LARGE SCALE GENOMIC DNA]</scope>
    <source>
        <strain evidence="8 10">DSM 2895</strain>
    </source>
</reference>
<evidence type="ECO:0000313" key="11">
    <source>
        <dbReference type="Proteomes" id="UP000182836"/>
    </source>
</evidence>
<dbReference type="EMBL" id="LGUG01000004">
    <property type="protein sequence ID" value="KON94629.1"/>
    <property type="molecule type" value="Genomic_DNA"/>
</dbReference>
<keyword evidence="10" id="KW-1185">Reference proteome</keyword>
<dbReference type="RefSeq" id="WP_043067673.1">
    <property type="nucleotide sequence ID" value="NZ_BJOA01000081.1"/>
</dbReference>
<organism evidence="8 10">
    <name type="scientific">Aneurinibacillus migulanus</name>
    <name type="common">Bacillus migulanus</name>
    <dbReference type="NCBI Taxonomy" id="47500"/>
    <lineage>
        <taxon>Bacteria</taxon>
        <taxon>Bacillati</taxon>
        <taxon>Bacillota</taxon>
        <taxon>Bacilli</taxon>
        <taxon>Bacillales</taxon>
        <taxon>Paenibacillaceae</taxon>
        <taxon>Aneurinibacillus group</taxon>
        <taxon>Aneurinibacillus</taxon>
    </lineage>
</organism>
<evidence type="ECO:0000313" key="8">
    <source>
        <dbReference type="EMBL" id="KON94629.1"/>
    </source>
</evidence>
<evidence type="ECO:0000256" key="1">
    <source>
        <dbReference type="ARBA" id="ARBA00004514"/>
    </source>
</evidence>
<dbReference type="Proteomes" id="UP000182836">
    <property type="component" value="Unassembled WGS sequence"/>
</dbReference>
<keyword evidence="2" id="KW-0963">Cytoplasm</keyword>
<protein>
    <recommendedName>
        <fullName evidence="7">Flagellar protein FliT</fullName>
    </recommendedName>
</protein>
<evidence type="ECO:0000256" key="2">
    <source>
        <dbReference type="ARBA" id="ARBA00022490"/>
    </source>
</evidence>
<dbReference type="EMBL" id="FNED01000004">
    <property type="protein sequence ID" value="SDI48511.1"/>
    <property type="molecule type" value="Genomic_DNA"/>
</dbReference>
<dbReference type="OrthoDB" id="9991672at2"/>
<reference evidence="9 11" key="2">
    <citation type="submission" date="2016-10" db="EMBL/GenBank/DDBJ databases">
        <authorList>
            <person name="de Groot N.N."/>
        </authorList>
    </citation>
    <scope>NUCLEOTIDE SEQUENCE [LARGE SCALE GENOMIC DNA]</scope>
    <source>
        <strain evidence="9 11">DSM 2895</strain>
    </source>
</reference>
<dbReference type="PATRIC" id="fig|47500.8.peg.2980"/>
<evidence type="ECO:0000256" key="7">
    <source>
        <dbReference type="ARBA" id="ARBA00093797"/>
    </source>
</evidence>
<comment type="subcellular location">
    <subcellularLocation>
        <location evidence="1">Cytoplasm</location>
        <location evidence="1">Cytosol</location>
    </subcellularLocation>
</comment>